<sequence>MKKPKGTYEANVVGRDIKNQQMKKKEADVRPVRHSSPALDERIRQPKQTREQMKLKALDPEAKFENAKRRLQESHKQHEKAKRERTIQVLKTIPNQRKAQRLL</sequence>
<accession>A0ABQ8AF44</accession>
<keyword evidence="3" id="KW-1185">Reference proteome</keyword>
<feature type="region of interest" description="Disordered" evidence="1">
    <location>
        <begin position="20"/>
        <end position="42"/>
    </location>
</feature>
<organism evidence="2 3">
    <name type="scientific">Brassica napus</name>
    <name type="common">Rape</name>
    <dbReference type="NCBI Taxonomy" id="3708"/>
    <lineage>
        <taxon>Eukaryota</taxon>
        <taxon>Viridiplantae</taxon>
        <taxon>Streptophyta</taxon>
        <taxon>Embryophyta</taxon>
        <taxon>Tracheophyta</taxon>
        <taxon>Spermatophyta</taxon>
        <taxon>Magnoliopsida</taxon>
        <taxon>eudicotyledons</taxon>
        <taxon>Gunneridae</taxon>
        <taxon>Pentapetalae</taxon>
        <taxon>rosids</taxon>
        <taxon>malvids</taxon>
        <taxon>Brassicales</taxon>
        <taxon>Brassicaceae</taxon>
        <taxon>Brassiceae</taxon>
        <taxon>Brassica</taxon>
    </lineage>
</organism>
<feature type="region of interest" description="Disordered" evidence="1">
    <location>
        <begin position="64"/>
        <end position="84"/>
    </location>
</feature>
<feature type="compositionally biased region" description="Basic and acidic residues" evidence="1">
    <location>
        <begin position="20"/>
        <end position="31"/>
    </location>
</feature>
<comment type="caution">
    <text evidence="2">The sequence shown here is derived from an EMBL/GenBank/DDBJ whole genome shotgun (WGS) entry which is preliminary data.</text>
</comment>
<reference evidence="2 3" key="1">
    <citation type="submission" date="2021-05" db="EMBL/GenBank/DDBJ databases">
        <title>Genome Assembly of Synthetic Allotetraploid Brassica napus Reveals Homoeologous Exchanges between Subgenomes.</title>
        <authorList>
            <person name="Davis J.T."/>
        </authorList>
    </citation>
    <scope>NUCLEOTIDE SEQUENCE [LARGE SCALE GENOMIC DNA]</scope>
    <source>
        <strain evidence="3">cv. Da-Ae</strain>
        <tissue evidence="2">Seedling</tissue>
    </source>
</reference>
<dbReference type="Proteomes" id="UP000824890">
    <property type="component" value="Unassembled WGS sequence"/>
</dbReference>
<dbReference type="EMBL" id="JAGKQM010000013">
    <property type="protein sequence ID" value="KAH0891165.1"/>
    <property type="molecule type" value="Genomic_DNA"/>
</dbReference>
<protein>
    <submittedName>
        <fullName evidence="2">Uncharacterized protein</fullName>
    </submittedName>
</protein>
<gene>
    <name evidence="2" type="ORF">HID58_053594</name>
</gene>
<evidence type="ECO:0000313" key="3">
    <source>
        <dbReference type="Proteomes" id="UP000824890"/>
    </source>
</evidence>
<name>A0ABQ8AF44_BRANA</name>
<evidence type="ECO:0000313" key="2">
    <source>
        <dbReference type="EMBL" id="KAH0891165.1"/>
    </source>
</evidence>
<proteinExistence type="predicted"/>
<evidence type="ECO:0000256" key="1">
    <source>
        <dbReference type="SAM" id="MobiDB-lite"/>
    </source>
</evidence>